<evidence type="ECO:0000313" key="1">
    <source>
        <dbReference type="EMBL" id="EGO25823.1"/>
    </source>
</evidence>
<dbReference type="RefSeq" id="XP_007317945.1">
    <property type="nucleotide sequence ID" value="XM_007317883.1"/>
</dbReference>
<sequence length="87" mass="10043">MSKEILLRPARVTDQKEKKRICHHLPDKSLEDLGHAARRAYSEHSDLLVHREVEKSDFSKDGRRGELKMYKPANQVKAFCSGWAVLV</sequence>
<protein>
    <submittedName>
        <fullName evidence="1">Uncharacterized protein</fullName>
    </submittedName>
</protein>
<dbReference type="Proteomes" id="UP000008064">
    <property type="component" value="Unassembled WGS sequence"/>
</dbReference>
<dbReference type="EMBL" id="GL945433">
    <property type="protein sequence ID" value="EGO25823.1"/>
    <property type="molecule type" value="Genomic_DNA"/>
</dbReference>
<dbReference type="GeneID" id="18811327"/>
<reference evidence="1" key="1">
    <citation type="submission" date="2011-04" db="EMBL/GenBank/DDBJ databases">
        <title>Evolution of plant cell wall degrading machinery underlies the functional diversity of forest fungi.</title>
        <authorList>
            <consortium name="US DOE Joint Genome Institute (JGI-PGF)"/>
            <person name="Eastwood D.C."/>
            <person name="Floudas D."/>
            <person name="Binder M."/>
            <person name="Majcherczyk A."/>
            <person name="Schneider P."/>
            <person name="Aerts A."/>
            <person name="Asiegbu F.O."/>
            <person name="Baker S.E."/>
            <person name="Barry K."/>
            <person name="Bendiksby M."/>
            <person name="Blumentritt M."/>
            <person name="Coutinho P.M."/>
            <person name="Cullen D."/>
            <person name="Cullen D."/>
            <person name="Gathman A."/>
            <person name="Goodell B."/>
            <person name="Henrissat B."/>
            <person name="Ihrmark K."/>
            <person name="Kauserud H."/>
            <person name="Kohler A."/>
            <person name="LaButti K."/>
            <person name="Lapidus A."/>
            <person name="Lavin J.L."/>
            <person name="Lee Y.-H."/>
            <person name="Lindquist E."/>
            <person name="Lilly W."/>
            <person name="Lucas S."/>
            <person name="Morin E."/>
            <person name="Murat C."/>
            <person name="Oguiza J.A."/>
            <person name="Park J."/>
            <person name="Pisabarro A.G."/>
            <person name="Riley R."/>
            <person name="Rosling A."/>
            <person name="Salamov A."/>
            <person name="Schmidt O."/>
            <person name="Schmutz J."/>
            <person name="Skrede I."/>
            <person name="Stenlid J."/>
            <person name="Wiebenga A."/>
            <person name="Xie X."/>
            <person name="Kues U."/>
            <person name="Hibbett D.S."/>
            <person name="Hoffmeister D."/>
            <person name="Hogberg N."/>
            <person name="Martin F."/>
            <person name="Grigoriev I.V."/>
            <person name="Watkinson S.C."/>
        </authorList>
    </citation>
    <scope>NUCLEOTIDE SEQUENCE</scope>
    <source>
        <strain evidence="1">S7.9</strain>
    </source>
</reference>
<dbReference type="HOGENOM" id="CLU_2484703_0_0_1"/>
<proteinExistence type="predicted"/>
<dbReference type="KEGG" id="sla:SERLADRAFT_388350"/>
<name>F8NU57_SERL9</name>
<accession>F8NU57</accession>
<dbReference type="AlphaFoldDB" id="F8NU57"/>
<organism>
    <name type="scientific">Serpula lacrymans var. lacrymans (strain S7.9)</name>
    <name type="common">Dry rot fungus</name>
    <dbReference type="NCBI Taxonomy" id="578457"/>
    <lineage>
        <taxon>Eukaryota</taxon>
        <taxon>Fungi</taxon>
        <taxon>Dikarya</taxon>
        <taxon>Basidiomycota</taxon>
        <taxon>Agaricomycotina</taxon>
        <taxon>Agaricomycetes</taxon>
        <taxon>Agaricomycetidae</taxon>
        <taxon>Boletales</taxon>
        <taxon>Coniophorineae</taxon>
        <taxon>Serpulaceae</taxon>
        <taxon>Serpula</taxon>
    </lineage>
</organism>
<gene>
    <name evidence="1" type="ORF">SERLADRAFT_388350</name>
</gene>